<sequence>MNNAKANLKAAREAIAAKKFDDAVKACNRILLWESGNYNAWVFLGVAYTGLENDEEAEKSYKRAIEINADQLLAWQGLVSLYEKRGRKDDMAKVIHDILPKVIESGDGNRLVDYLNKLVDTYEKNDQDKYIVTLKLFLPDSPYYEIIKDTKSMRQPLDIWTTITNITETDQSRLVESRVQSRRMGVHAGPPEEVRAQVEAEIYSKSQLGEMYERLLELADDSDTIRSLQLKLLSFWFKQLPGVPDKSAVFKDIIDLANKLVLEEINYPLPYEILIETTDAQSIDQYDKSLLNASKSKFPETGLGKLIQGYSLYRTGEIDSAFDLFAEGMELFPGSLFGYQCLSWIYYECKEYETGLEYATKGRDLVRKKGRESGKTLERVLISMELCMAHCYRHLDTKYYPDATALYKKVLGLDPNEISALEGNALILREEGHFDQALDYFEKVYSLDRNRHISLAEIGWIYCEKEDYDRAIQYITQAIDLAEEEVAEYYYRLGRVYWAIGGENTDQAFKYFMRAVKLDSEFASGFTYVGHYYQQIQNDPVRAKKCYQKAFMLDPLDTDAAFHLSNFYVNDNETREAEAVFKQITELVPKAGWAWRRLGYSMINSNNYADAIICFQKALRCDTGDLRCWEGLAEAYAHEGRFVAALKAFGRATDLDPTSIHANYEKALVKQKIGFLDEAVEGFMTTLKLAKEQNKPNYLPAIKGLADTYIEQAKEEIQQGFFGRAADSCGKVIKTSLVGLQQDASIIGFWKLIGDACIIYRIVPTYLHLCAYAELQQAMNLLLEDESPHQRLGFPENDTSATLINDFVGLDVTVDDFYLPPKTALGVVLACAGFAYKQALLLSKGHRLISPALWHDISLLYHWMAEGHRSEDEREDVYVETAMQCVRTALKQEPTQYLYWNTLGVVAIRDSPEISHYAFIKAMELNNRSAVPWTNYGFLCLSRKDYELANQAFDMAHALDPEWISAWVGQAYVASLWGTSDSGAIFQHAFESSNGSSTESSYGYAETAFRQLSSLPTVDENGVNMILSPAFALQKLTEQKLDDALALNLLGLLLERMGQYDRASEALAGAILALEAQAEQGRITQEESNQRIAKVHCNLGRTLCASENFEGAISSYHSALEHSTGSARVYCQLGAGISYYFMDQLEESLSMFETALNETESDLDLRMDVTVLLSKVLWALGGDEQRSVAKDQMFSRLIKNQKKNSIADNPSYLPAIFSLCVMGILEDDNTLTDAALQELIKMPVDVALDTDKNQKVTWLFSRYFRLKNNPEQAIRSLAKSVHRLPWLASLWNQLASDILECYDITEKSCASTTVQNTITLSALTLTSNSKTSTADAKAEAYEHAAQASLADKNEVNAKQQANRAVMIAPWRVNAWKTMAVVHKKSSE</sequence>
<evidence type="ECO:0000256" key="3">
    <source>
        <dbReference type="PROSITE-ProRule" id="PRU00339"/>
    </source>
</evidence>
<accession>A0A8H7SGP9</accession>
<reference evidence="4 5" key="1">
    <citation type="submission" date="2020-12" db="EMBL/GenBank/DDBJ databases">
        <title>Metabolic potential, ecology and presence of endohyphal bacteria is reflected in genomic diversity of Mucoromycotina.</title>
        <authorList>
            <person name="Muszewska A."/>
            <person name="Okrasinska A."/>
            <person name="Steczkiewicz K."/>
            <person name="Drgas O."/>
            <person name="Orlowska M."/>
            <person name="Perlinska-Lenart U."/>
            <person name="Aleksandrzak-Piekarczyk T."/>
            <person name="Szatraj K."/>
            <person name="Zielenkiewicz U."/>
            <person name="Pilsyk S."/>
            <person name="Malc E."/>
            <person name="Mieczkowski P."/>
            <person name="Kruszewska J.S."/>
            <person name="Biernat P."/>
            <person name="Pawlowska J."/>
        </authorList>
    </citation>
    <scope>NUCLEOTIDE SEQUENCE [LARGE SCALE GENOMIC DNA]</scope>
    <source>
        <strain evidence="4 5">CBS 142.35</strain>
    </source>
</reference>
<evidence type="ECO:0000313" key="4">
    <source>
        <dbReference type="EMBL" id="KAG2227911.1"/>
    </source>
</evidence>
<feature type="repeat" description="TPR" evidence="3">
    <location>
        <begin position="418"/>
        <end position="451"/>
    </location>
</feature>
<dbReference type="InterPro" id="IPR039226">
    <property type="entry name" value="Ski3/TTC37"/>
</dbReference>
<feature type="repeat" description="TPR" evidence="3">
    <location>
        <begin position="38"/>
        <end position="71"/>
    </location>
</feature>
<proteinExistence type="predicted"/>
<dbReference type="InterPro" id="IPR011990">
    <property type="entry name" value="TPR-like_helical_dom_sf"/>
</dbReference>
<evidence type="ECO:0000256" key="2">
    <source>
        <dbReference type="ARBA" id="ARBA00022803"/>
    </source>
</evidence>
<dbReference type="EMBL" id="JAEPRB010000004">
    <property type="protein sequence ID" value="KAG2227911.1"/>
    <property type="molecule type" value="Genomic_DNA"/>
</dbReference>
<dbReference type="PANTHER" id="PTHR15704:SF7">
    <property type="entry name" value="SUPERKILLER COMPLEX PROTEIN 3"/>
    <property type="match status" value="1"/>
</dbReference>
<feature type="repeat" description="TPR" evidence="3">
    <location>
        <begin position="626"/>
        <end position="659"/>
    </location>
</feature>
<dbReference type="PROSITE" id="PS50005">
    <property type="entry name" value="TPR"/>
    <property type="match status" value="6"/>
</dbReference>
<name>A0A8H7SGP9_9FUNG</name>
<dbReference type="OrthoDB" id="421075at2759"/>
<dbReference type="Gene3D" id="1.25.40.10">
    <property type="entry name" value="Tetratricopeptide repeat domain"/>
    <property type="match status" value="6"/>
</dbReference>
<evidence type="ECO:0000313" key="5">
    <source>
        <dbReference type="Proteomes" id="UP000646827"/>
    </source>
</evidence>
<dbReference type="SMART" id="SM00028">
    <property type="entry name" value="TPR"/>
    <property type="match status" value="15"/>
</dbReference>
<comment type="caution">
    <text evidence="4">The sequence shown here is derived from an EMBL/GenBank/DDBJ whole genome shotgun (WGS) entry which is preliminary data.</text>
</comment>
<keyword evidence="5" id="KW-1185">Reference proteome</keyword>
<organism evidence="4 5">
    <name type="scientific">Circinella minor</name>
    <dbReference type="NCBI Taxonomy" id="1195481"/>
    <lineage>
        <taxon>Eukaryota</taxon>
        <taxon>Fungi</taxon>
        <taxon>Fungi incertae sedis</taxon>
        <taxon>Mucoromycota</taxon>
        <taxon>Mucoromycotina</taxon>
        <taxon>Mucoromycetes</taxon>
        <taxon>Mucorales</taxon>
        <taxon>Lichtheimiaceae</taxon>
        <taxon>Circinella</taxon>
    </lineage>
</organism>
<keyword evidence="1" id="KW-0677">Repeat</keyword>
<dbReference type="SUPFAM" id="SSF48452">
    <property type="entry name" value="TPR-like"/>
    <property type="match status" value="3"/>
</dbReference>
<feature type="repeat" description="TPR" evidence="3">
    <location>
        <begin position="452"/>
        <end position="485"/>
    </location>
</feature>
<feature type="repeat" description="TPR" evidence="3">
    <location>
        <begin position="930"/>
        <end position="963"/>
    </location>
</feature>
<dbReference type="Pfam" id="PF14559">
    <property type="entry name" value="TPR_19"/>
    <property type="match status" value="1"/>
</dbReference>
<dbReference type="SUPFAM" id="SSF81901">
    <property type="entry name" value="HCP-like"/>
    <property type="match status" value="1"/>
</dbReference>
<dbReference type="Pfam" id="PF13432">
    <property type="entry name" value="TPR_16"/>
    <property type="match status" value="1"/>
</dbReference>
<gene>
    <name evidence="4" type="ORF">INT45_002149</name>
</gene>
<dbReference type="Pfam" id="PF13181">
    <property type="entry name" value="TPR_8"/>
    <property type="match status" value="2"/>
</dbReference>
<dbReference type="Proteomes" id="UP000646827">
    <property type="component" value="Unassembled WGS sequence"/>
</dbReference>
<evidence type="ECO:0008006" key="6">
    <source>
        <dbReference type="Google" id="ProtNLM"/>
    </source>
</evidence>
<dbReference type="InterPro" id="IPR019734">
    <property type="entry name" value="TPR_rpt"/>
</dbReference>
<dbReference type="Pfam" id="PF18833">
    <property type="entry name" value="TPR_22"/>
    <property type="match status" value="1"/>
</dbReference>
<evidence type="ECO:0000256" key="1">
    <source>
        <dbReference type="ARBA" id="ARBA00022737"/>
    </source>
</evidence>
<dbReference type="GO" id="GO:0006401">
    <property type="term" value="P:RNA catabolic process"/>
    <property type="evidence" value="ECO:0007669"/>
    <property type="project" value="InterPro"/>
</dbReference>
<dbReference type="GO" id="GO:0055087">
    <property type="term" value="C:Ski complex"/>
    <property type="evidence" value="ECO:0007669"/>
    <property type="project" value="InterPro"/>
</dbReference>
<keyword evidence="2 3" id="KW-0802">TPR repeat</keyword>
<dbReference type="PANTHER" id="PTHR15704">
    <property type="entry name" value="SUPERKILLER 3 PROTEIN-RELATED"/>
    <property type="match status" value="1"/>
</dbReference>
<dbReference type="Pfam" id="PF13176">
    <property type="entry name" value="TPR_7"/>
    <property type="match status" value="1"/>
</dbReference>
<protein>
    <recommendedName>
        <fullName evidence="6">Superkiller protein 3</fullName>
    </recommendedName>
</protein>
<dbReference type="InterPro" id="IPR040962">
    <property type="entry name" value="TPR_22"/>
</dbReference>
<feature type="repeat" description="TPR" evidence="3">
    <location>
        <begin position="592"/>
        <end position="625"/>
    </location>
</feature>